<sequence>MYNGSTELNTAIAGQSRTFSARITAGETVITSGIKSIKWMGGGNAGGTLTIGSTVAARVEVEMAAPGVLLENKEISVEVGVRMESGVEYIPMGRFTVEKPEKSAGNIRFSAHDRMISKGELAYFSGLIYPSDSLKVLEEICGKMGITLATAGLKAIAIPAKPEGYTCREVLGYIAGMNGKFAVINRTGQLELRWYEAAGTVDFDRADEPEVAEYDFTVGKITCAVDKETTLTAGSGPTGIQCSNPLMTQTVLDTAYKGLDGFSYRPGTVSLRLGDPRIDPWDMLQVTRDGEAYLLPCMALTHDFDGGIITEVTAAGESQTEAEYNYQGPTAQRLDRVYTELLMVRDLVADSVTVEYLKANYATIQDLTAVSAKVGNLEADVAKIGELTANMVTTEYLEANYAQIDLANIKEGCITTAMIGTGVIGTTQIADGSITDAKIVGLTANKITAGTLDAAEIDVVNLNCANLTVGTINGQQIAPGAVDMDKLGQDAAGAITGAASDAAQALEDAAAAFQAAQNATTAAGAAQASADGKNTVYYQEGLPPPYGHKINDVCFDTSEDNCIFYWAGESWTQVQFGTNAIANASITNALIADATIQSAKIAFLDAAKITTGTLSAGRIAANSITADKIAVGDFTNYATISEAIPESEIINNHPFGSRGSIIKAGYVVKQMPGYTYLPLTQYRTNAFEDGDELYFSLSIRGDTSGSFRFCVRFYGDGSADDKTYKTYFAVSGLSYTGTEQTCTGSIKLGTCRSYSYYVIVLEDANSALGQIYVRNIQVRKKSQGALIVDGAITAVKIAANAITADKISSNAITAVKIAANTITGDKIAASTITAKNLAADCITSDKIVADAITTGKIAARAVTANEIAANAISAEKIAAGAISTDKLAAGAVTAGKINVTSLQAISANIGGFQIGGSYIAKGTTSLAGAANSVYLGTNGISCGTAFKVTSAGALTCTDGSFTGTVKSSNATITGGTINITTVSETISVIMINYGNYSNQMSPYRSVYKYGNAATLVQANAIYLYKVFNSNGSGTPSVYLTNEGTVCAGLFETTIGGMVKSRIIKSPSNTPSEAVQVHTNYALYVKNYAGTDPQEIIAGKYTTASSERFKDNISPYLENALDLIRRSPVYSYNRKIDLEKGISKKEIGFVIERGAPDCIVNETRDAVNMYSISGILWKGMQEIDSRMAMSESREIQLEQRVEYLQQQLTKAYTLMAVHGIKEDVQ</sequence>
<proteinExistence type="predicted"/>
<protein>
    <recommendedName>
        <fullName evidence="1">Peptidase S74 domain-containing protein</fullName>
    </recommendedName>
</protein>
<gene>
    <name evidence="2" type="ORF">EV209_1027</name>
</gene>
<dbReference type="RefSeq" id="WP_130433663.1">
    <property type="nucleotide sequence ID" value="NZ_SGXF01000001.1"/>
</dbReference>
<dbReference type="Proteomes" id="UP000292927">
    <property type="component" value="Unassembled WGS sequence"/>
</dbReference>
<reference evidence="2 3" key="1">
    <citation type="submission" date="2019-02" db="EMBL/GenBank/DDBJ databases">
        <title>Genomic Encyclopedia of Type Strains, Phase IV (KMG-IV): sequencing the most valuable type-strain genomes for metagenomic binning, comparative biology and taxonomic classification.</title>
        <authorList>
            <person name="Goeker M."/>
        </authorList>
    </citation>
    <scope>NUCLEOTIDE SEQUENCE [LARGE SCALE GENOMIC DNA]</scope>
    <source>
        <strain evidence="2 3">DSM 29486</strain>
    </source>
</reference>
<evidence type="ECO:0000313" key="3">
    <source>
        <dbReference type="Proteomes" id="UP000292927"/>
    </source>
</evidence>
<dbReference type="OrthoDB" id="2053701at2"/>
<dbReference type="InterPro" id="IPR030392">
    <property type="entry name" value="S74_ICA"/>
</dbReference>
<dbReference type="AlphaFoldDB" id="A0A4V2F8C1"/>
<organism evidence="2 3">
    <name type="scientific">Cuneatibacter caecimuris</name>
    <dbReference type="NCBI Taxonomy" id="1796618"/>
    <lineage>
        <taxon>Bacteria</taxon>
        <taxon>Bacillati</taxon>
        <taxon>Bacillota</taxon>
        <taxon>Clostridia</taxon>
        <taxon>Lachnospirales</taxon>
        <taxon>Lachnospiraceae</taxon>
        <taxon>Cuneatibacter</taxon>
    </lineage>
</organism>
<name>A0A4V2F8C1_9FIRM</name>
<dbReference type="PROSITE" id="PS51688">
    <property type="entry name" value="ICA"/>
    <property type="match status" value="1"/>
</dbReference>
<dbReference type="EMBL" id="SGXF01000001">
    <property type="protein sequence ID" value="RZT02897.1"/>
    <property type="molecule type" value="Genomic_DNA"/>
</dbReference>
<feature type="domain" description="Peptidase S74" evidence="1">
    <location>
        <begin position="1104"/>
        <end position="1207"/>
    </location>
</feature>
<keyword evidence="3" id="KW-1185">Reference proteome</keyword>
<evidence type="ECO:0000259" key="1">
    <source>
        <dbReference type="PROSITE" id="PS51688"/>
    </source>
</evidence>
<comment type="caution">
    <text evidence="2">The sequence shown here is derived from an EMBL/GenBank/DDBJ whole genome shotgun (WGS) entry which is preliminary data.</text>
</comment>
<accession>A0A4V2F8C1</accession>
<evidence type="ECO:0000313" key="2">
    <source>
        <dbReference type="EMBL" id="RZT02897.1"/>
    </source>
</evidence>